<evidence type="ECO:0000256" key="4">
    <source>
        <dbReference type="PROSITE-ProRule" id="PRU00169"/>
    </source>
</evidence>
<dbReference type="Gene3D" id="1.10.10.10">
    <property type="entry name" value="Winged helix-like DNA-binding domain superfamily/Winged helix DNA-binding domain"/>
    <property type="match status" value="1"/>
</dbReference>
<dbReference type="RefSeq" id="WP_200349142.1">
    <property type="nucleotide sequence ID" value="NZ_BAABHZ010000005.1"/>
</dbReference>
<evidence type="ECO:0000313" key="8">
    <source>
        <dbReference type="Proteomes" id="UP000600139"/>
    </source>
</evidence>
<accession>A0A934QZY3</accession>
<dbReference type="SUPFAM" id="SSF52172">
    <property type="entry name" value="CheY-like"/>
    <property type="match status" value="1"/>
</dbReference>
<dbReference type="GO" id="GO:0006355">
    <property type="term" value="P:regulation of DNA-templated transcription"/>
    <property type="evidence" value="ECO:0007669"/>
    <property type="project" value="InterPro"/>
</dbReference>
<protein>
    <submittedName>
        <fullName evidence="7">Response regulator transcription factor</fullName>
    </submittedName>
</protein>
<dbReference type="Proteomes" id="UP000600139">
    <property type="component" value="Unassembled WGS sequence"/>
</dbReference>
<dbReference type="PROSITE" id="PS50110">
    <property type="entry name" value="RESPONSE_REGULATORY"/>
    <property type="match status" value="1"/>
</dbReference>
<feature type="domain" description="Response regulatory" evidence="6">
    <location>
        <begin position="10"/>
        <end position="125"/>
    </location>
</feature>
<dbReference type="InterPro" id="IPR000792">
    <property type="entry name" value="Tscrpt_reg_LuxR_C"/>
</dbReference>
<dbReference type="Pfam" id="PF00072">
    <property type="entry name" value="Response_reg"/>
    <property type="match status" value="1"/>
</dbReference>
<dbReference type="Pfam" id="PF00196">
    <property type="entry name" value="GerE"/>
    <property type="match status" value="1"/>
</dbReference>
<name>A0A934QZY3_9BACT</name>
<evidence type="ECO:0000256" key="2">
    <source>
        <dbReference type="ARBA" id="ARBA00023125"/>
    </source>
</evidence>
<evidence type="ECO:0000256" key="3">
    <source>
        <dbReference type="ARBA" id="ARBA00023163"/>
    </source>
</evidence>
<dbReference type="SMART" id="SM00421">
    <property type="entry name" value="HTH_LUXR"/>
    <property type="match status" value="1"/>
</dbReference>
<comment type="caution">
    <text evidence="7">The sequence shown here is derived from an EMBL/GenBank/DDBJ whole genome shotgun (WGS) entry which is preliminary data.</text>
</comment>
<organism evidence="7 8">
    <name type="scientific">Luteolibacter yonseiensis</name>
    <dbReference type="NCBI Taxonomy" id="1144680"/>
    <lineage>
        <taxon>Bacteria</taxon>
        <taxon>Pseudomonadati</taxon>
        <taxon>Verrucomicrobiota</taxon>
        <taxon>Verrucomicrobiia</taxon>
        <taxon>Verrucomicrobiales</taxon>
        <taxon>Verrucomicrobiaceae</taxon>
        <taxon>Luteolibacter</taxon>
    </lineage>
</organism>
<dbReference type="InterPro" id="IPR011006">
    <property type="entry name" value="CheY-like_superfamily"/>
</dbReference>
<dbReference type="CDD" id="cd06170">
    <property type="entry name" value="LuxR_C_like"/>
    <property type="match status" value="1"/>
</dbReference>
<feature type="modified residue" description="4-aspartylphosphate" evidence="4">
    <location>
        <position position="59"/>
    </location>
</feature>
<reference evidence="7" key="1">
    <citation type="submission" date="2021-01" db="EMBL/GenBank/DDBJ databases">
        <title>Modified the classification status of verrucomicrobia.</title>
        <authorList>
            <person name="Feng X."/>
        </authorList>
    </citation>
    <scope>NUCLEOTIDE SEQUENCE</scope>
    <source>
        <strain evidence="7">JCM 18052</strain>
    </source>
</reference>
<evidence type="ECO:0000259" key="5">
    <source>
        <dbReference type="PROSITE" id="PS50043"/>
    </source>
</evidence>
<feature type="domain" description="HTH luxR-type" evidence="5">
    <location>
        <begin position="141"/>
        <end position="206"/>
    </location>
</feature>
<dbReference type="GO" id="GO:0003677">
    <property type="term" value="F:DNA binding"/>
    <property type="evidence" value="ECO:0007669"/>
    <property type="project" value="UniProtKB-KW"/>
</dbReference>
<keyword evidence="4" id="KW-0597">Phosphoprotein</keyword>
<dbReference type="SMART" id="SM00448">
    <property type="entry name" value="REC"/>
    <property type="match status" value="1"/>
</dbReference>
<dbReference type="PANTHER" id="PTHR44688:SF16">
    <property type="entry name" value="DNA-BINDING TRANSCRIPTIONAL ACTIVATOR DEVR_DOSR"/>
    <property type="match status" value="1"/>
</dbReference>
<evidence type="ECO:0000259" key="6">
    <source>
        <dbReference type="PROSITE" id="PS50110"/>
    </source>
</evidence>
<gene>
    <name evidence="7" type="ORF">JIN84_00990</name>
</gene>
<dbReference type="InterPro" id="IPR016032">
    <property type="entry name" value="Sig_transdc_resp-reg_C-effctor"/>
</dbReference>
<dbReference type="SUPFAM" id="SSF46894">
    <property type="entry name" value="C-terminal effector domain of the bipartite response regulators"/>
    <property type="match status" value="1"/>
</dbReference>
<dbReference type="Gene3D" id="3.40.50.2300">
    <property type="match status" value="1"/>
</dbReference>
<dbReference type="InterPro" id="IPR036388">
    <property type="entry name" value="WH-like_DNA-bd_sf"/>
</dbReference>
<dbReference type="AlphaFoldDB" id="A0A934QZY3"/>
<evidence type="ECO:0000256" key="1">
    <source>
        <dbReference type="ARBA" id="ARBA00023015"/>
    </source>
</evidence>
<proteinExistence type="predicted"/>
<dbReference type="PRINTS" id="PR00038">
    <property type="entry name" value="HTHLUXR"/>
</dbReference>
<keyword evidence="3" id="KW-0804">Transcription</keyword>
<dbReference type="PROSITE" id="PS50043">
    <property type="entry name" value="HTH_LUXR_2"/>
    <property type="match status" value="1"/>
</dbReference>
<evidence type="ECO:0000313" key="7">
    <source>
        <dbReference type="EMBL" id="MBK1814184.1"/>
    </source>
</evidence>
<keyword evidence="8" id="KW-1185">Reference proteome</keyword>
<keyword evidence="1" id="KW-0805">Transcription regulation</keyword>
<keyword evidence="2" id="KW-0238">DNA-binding</keyword>
<dbReference type="PANTHER" id="PTHR44688">
    <property type="entry name" value="DNA-BINDING TRANSCRIPTIONAL ACTIVATOR DEVR_DOSR"/>
    <property type="match status" value="1"/>
</dbReference>
<dbReference type="EMBL" id="JAENIK010000001">
    <property type="protein sequence ID" value="MBK1814184.1"/>
    <property type="molecule type" value="Genomic_DNA"/>
</dbReference>
<dbReference type="GO" id="GO:0000160">
    <property type="term" value="P:phosphorelay signal transduction system"/>
    <property type="evidence" value="ECO:0007669"/>
    <property type="project" value="InterPro"/>
</dbReference>
<sequence length="210" mass="23069">MKTPPPPNQVVYLVDDDEGLRSAMCRLLRAEGFETRAYASAADFLMFRDEVLRGCIIIDVRMPGGPSGLELHQSLLRKSESLPVIFLTGHGSIPMSVQAIKSGAFDFLAKPTPRSILVATVRAALDKESEAWAAGEKRRDLARRRASLTETEHEVYQRVVAGLPNKLISMELGSAERTVKAHRSSVMKKMGALSVADLVHMSDLLQEPAE</sequence>
<dbReference type="InterPro" id="IPR001789">
    <property type="entry name" value="Sig_transdc_resp-reg_receiver"/>
</dbReference>